<dbReference type="EMBL" id="JAGGJU010000019">
    <property type="protein sequence ID" value="MBP1853481.1"/>
    <property type="molecule type" value="Genomic_DNA"/>
</dbReference>
<evidence type="ECO:0000256" key="1">
    <source>
        <dbReference type="SAM" id="MobiDB-lite"/>
    </source>
</evidence>
<organism evidence="2 3">
    <name type="scientific">Rhizobium halophytocola</name>
    <dbReference type="NCBI Taxonomy" id="735519"/>
    <lineage>
        <taxon>Bacteria</taxon>
        <taxon>Pseudomonadati</taxon>
        <taxon>Pseudomonadota</taxon>
        <taxon>Alphaproteobacteria</taxon>
        <taxon>Hyphomicrobiales</taxon>
        <taxon>Rhizobiaceae</taxon>
        <taxon>Rhizobium/Agrobacterium group</taxon>
        <taxon>Rhizobium</taxon>
    </lineage>
</organism>
<protein>
    <submittedName>
        <fullName evidence="2">Uncharacterized protein</fullName>
    </submittedName>
</protein>
<name>A0ABS4E6B6_9HYPH</name>
<gene>
    <name evidence="2" type="ORF">J2Z17_004942</name>
</gene>
<keyword evidence="3" id="KW-1185">Reference proteome</keyword>
<feature type="compositionally biased region" description="Basic residues" evidence="1">
    <location>
        <begin position="20"/>
        <end position="29"/>
    </location>
</feature>
<feature type="region of interest" description="Disordered" evidence="1">
    <location>
        <begin position="16"/>
        <end position="43"/>
    </location>
</feature>
<evidence type="ECO:0000313" key="2">
    <source>
        <dbReference type="EMBL" id="MBP1853481.1"/>
    </source>
</evidence>
<reference evidence="2 3" key="1">
    <citation type="submission" date="2021-03" db="EMBL/GenBank/DDBJ databases">
        <title>Genomic Encyclopedia of Type Strains, Phase IV (KMG-IV): sequencing the most valuable type-strain genomes for metagenomic binning, comparative biology and taxonomic classification.</title>
        <authorList>
            <person name="Goeker M."/>
        </authorList>
    </citation>
    <scope>NUCLEOTIDE SEQUENCE [LARGE SCALE GENOMIC DNA]</scope>
    <source>
        <strain evidence="2 3">DSM 21600</strain>
    </source>
</reference>
<sequence>MKSAIVSHRYHMRAEEGRIRARRGGRRCPVRPAPITPADGTDDAKALVRIGHLS</sequence>
<evidence type="ECO:0000313" key="3">
    <source>
        <dbReference type="Proteomes" id="UP000759443"/>
    </source>
</evidence>
<dbReference type="Proteomes" id="UP000759443">
    <property type="component" value="Unassembled WGS sequence"/>
</dbReference>
<accession>A0ABS4E6B6</accession>
<proteinExistence type="predicted"/>
<comment type="caution">
    <text evidence="2">The sequence shown here is derived from an EMBL/GenBank/DDBJ whole genome shotgun (WGS) entry which is preliminary data.</text>
</comment>